<dbReference type="GO" id="GO:0009277">
    <property type="term" value="C:fungal-type cell wall"/>
    <property type="evidence" value="ECO:0007669"/>
    <property type="project" value="TreeGrafter"/>
</dbReference>
<evidence type="ECO:0000256" key="7">
    <source>
        <dbReference type="ARBA" id="ARBA00023295"/>
    </source>
</evidence>
<dbReference type="EMBL" id="CP064812">
    <property type="protein sequence ID" value="QPG74409.1"/>
    <property type="molecule type" value="Genomic_DNA"/>
</dbReference>
<dbReference type="SUPFAM" id="SSF51445">
    <property type="entry name" value="(Trans)glycosidases"/>
    <property type="match status" value="1"/>
</dbReference>
<keyword evidence="4" id="KW-0964">Secreted</keyword>
<evidence type="ECO:0000256" key="4">
    <source>
        <dbReference type="ARBA" id="ARBA00022525"/>
    </source>
</evidence>
<keyword evidence="10" id="KW-1185">Reference proteome</keyword>
<feature type="chain" id="PRO_5034382060" evidence="8">
    <location>
        <begin position="18"/>
        <end position="609"/>
    </location>
</feature>
<keyword evidence="3" id="KW-0134">Cell wall</keyword>
<dbReference type="GO" id="GO:0071555">
    <property type="term" value="P:cell wall organization"/>
    <property type="evidence" value="ECO:0007669"/>
    <property type="project" value="TreeGrafter"/>
</dbReference>
<dbReference type="Proteomes" id="UP000662931">
    <property type="component" value="Chromosome 1"/>
</dbReference>
<gene>
    <name evidence="9" type="ORF">FOA43_001738</name>
</gene>
<keyword evidence="5 8" id="KW-0732">Signal</keyword>
<dbReference type="KEGG" id="bnn:FOA43_001738"/>
<dbReference type="Gene3D" id="3.20.20.80">
    <property type="entry name" value="Glycosidases"/>
    <property type="match status" value="2"/>
</dbReference>
<reference evidence="9" key="1">
    <citation type="submission" date="2020-10" db="EMBL/GenBank/DDBJ databases">
        <authorList>
            <person name="Roach M.J.R."/>
        </authorList>
    </citation>
    <scope>NUCLEOTIDE SEQUENCE</scope>
    <source>
        <strain evidence="9">CBS 1945</strain>
    </source>
</reference>
<organism evidence="9 10">
    <name type="scientific">Eeniella nana</name>
    <name type="common">Yeast</name>
    <name type="synonym">Brettanomyces nanus</name>
    <dbReference type="NCBI Taxonomy" id="13502"/>
    <lineage>
        <taxon>Eukaryota</taxon>
        <taxon>Fungi</taxon>
        <taxon>Dikarya</taxon>
        <taxon>Ascomycota</taxon>
        <taxon>Saccharomycotina</taxon>
        <taxon>Pichiomycetes</taxon>
        <taxon>Pichiales</taxon>
        <taxon>Pichiaceae</taxon>
        <taxon>Brettanomyces</taxon>
    </lineage>
</organism>
<dbReference type="GeneID" id="62195139"/>
<name>A0A875S3Q0_EENNA</name>
<dbReference type="InterPro" id="IPR050732">
    <property type="entry name" value="Beta-glucan_modifiers"/>
</dbReference>
<keyword evidence="6" id="KW-0378">Hydrolase</keyword>
<dbReference type="GO" id="GO:0042973">
    <property type="term" value="F:glucan endo-1,3-beta-D-glucosidase activity"/>
    <property type="evidence" value="ECO:0007669"/>
    <property type="project" value="TreeGrafter"/>
</dbReference>
<dbReference type="GO" id="GO:0009986">
    <property type="term" value="C:cell surface"/>
    <property type="evidence" value="ECO:0007669"/>
    <property type="project" value="TreeGrafter"/>
</dbReference>
<evidence type="ECO:0000256" key="5">
    <source>
        <dbReference type="ARBA" id="ARBA00022729"/>
    </source>
</evidence>
<dbReference type="PANTHER" id="PTHR16631:SF24">
    <property type="entry name" value="FAMILY 17 GLUCOSIDASE SCW11-RELATED"/>
    <property type="match status" value="1"/>
</dbReference>
<accession>A0A875S3Q0</accession>
<comment type="similarity">
    <text evidence="2">Belongs to the glycosyl hydrolase 17 family.</text>
</comment>
<protein>
    <submittedName>
        <fullName evidence="9">Uncharacterized protein</fullName>
    </submittedName>
</protein>
<dbReference type="AlphaFoldDB" id="A0A875S3Q0"/>
<sequence length="609" mass="63023">MQLSLIVIALLVQSSLALPIPFEFLFKRKADADAVANADPAIVTQTLDPVEVFISGTVTYTRTLTSGETSSTTPVKATTKIVTLTTTTCPKDGATVAATASATTSEIVTTAQSQVNDDSSDDESSVVSVIISDPDSTAQPSDGLVHIIDVISRPGALFVATDVNVPITSYPRISSTDTLDATTASATPEGAVATATTAAEASVSSTYQAAAASQQTTSIPVTTTVKSTSTSVMPDGNTSTFVSSSVIVTSTAVLVVKSSEEISTSTSAPQNAATTALVGMSNVVGTSTGAGATQVTEDTQSSQAAVSTQSTQAVDAVTSAATSAAAFTAVSSSSSSSDYLTGHPSAIVYSPYNNDSSCKSYDTVYSDLTLIKSKQIGEIRIYGNDCNYLTTVLPIATILGLQVNQGFWISDVGVDSIDTAVTDLISAATDSSSGFDWTLFSFITIGNEAIISEYCSVDELISKIASVKTLLQDAGYTGLVTTSEPPVTYEDNPSLCTSSDIDFVGINPHSYFDTYSSAADSGDFVKGQIEIVQESCPGMDIRVTETGYPSAGITNGGNIPSPANQKIALQSIFDIAGTNVTILTTFNDYWKEAGTYGIEQSFGIIQLLE</sequence>
<evidence type="ECO:0000256" key="3">
    <source>
        <dbReference type="ARBA" id="ARBA00022512"/>
    </source>
</evidence>
<feature type="signal peptide" evidence="8">
    <location>
        <begin position="1"/>
        <end position="17"/>
    </location>
</feature>
<keyword evidence="7" id="KW-0326">Glycosidase</keyword>
<dbReference type="OrthoDB" id="4082933at2759"/>
<comment type="subcellular location">
    <subcellularLocation>
        <location evidence="1">Secreted</location>
        <location evidence="1">Cell wall</location>
    </subcellularLocation>
</comment>
<evidence type="ECO:0000256" key="8">
    <source>
        <dbReference type="SAM" id="SignalP"/>
    </source>
</evidence>
<dbReference type="RefSeq" id="XP_038777974.1">
    <property type="nucleotide sequence ID" value="XM_038922046.1"/>
</dbReference>
<evidence type="ECO:0000256" key="6">
    <source>
        <dbReference type="ARBA" id="ARBA00022801"/>
    </source>
</evidence>
<evidence type="ECO:0000313" key="10">
    <source>
        <dbReference type="Proteomes" id="UP000662931"/>
    </source>
</evidence>
<evidence type="ECO:0000256" key="2">
    <source>
        <dbReference type="ARBA" id="ARBA00008773"/>
    </source>
</evidence>
<dbReference type="InterPro" id="IPR017853">
    <property type="entry name" value="GH"/>
</dbReference>
<evidence type="ECO:0000256" key="1">
    <source>
        <dbReference type="ARBA" id="ARBA00004191"/>
    </source>
</evidence>
<evidence type="ECO:0000313" key="9">
    <source>
        <dbReference type="EMBL" id="QPG74409.1"/>
    </source>
</evidence>
<dbReference type="GO" id="GO:0005576">
    <property type="term" value="C:extracellular region"/>
    <property type="evidence" value="ECO:0007669"/>
    <property type="project" value="TreeGrafter"/>
</dbReference>
<dbReference type="PANTHER" id="PTHR16631">
    <property type="entry name" value="GLUCAN 1,3-BETA-GLUCOSIDASE"/>
    <property type="match status" value="1"/>
</dbReference>
<proteinExistence type="inferred from homology"/>